<dbReference type="EMBL" id="JABSTR010000004">
    <property type="protein sequence ID" value="KAH9367564.1"/>
    <property type="molecule type" value="Genomic_DNA"/>
</dbReference>
<dbReference type="AlphaFoldDB" id="A0A9J6FZR1"/>
<dbReference type="OrthoDB" id="6514047at2759"/>
<organism evidence="3 4">
    <name type="scientific">Haemaphysalis longicornis</name>
    <name type="common">Bush tick</name>
    <dbReference type="NCBI Taxonomy" id="44386"/>
    <lineage>
        <taxon>Eukaryota</taxon>
        <taxon>Metazoa</taxon>
        <taxon>Ecdysozoa</taxon>
        <taxon>Arthropoda</taxon>
        <taxon>Chelicerata</taxon>
        <taxon>Arachnida</taxon>
        <taxon>Acari</taxon>
        <taxon>Parasitiformes</taxon>
        <taxon>Ixodida</taxon>
        <taxon>Ixodoidea</taxon>
        <taxon>Ixodidae</taxon>
        <taxon>Haemaphysalinae</taxon>
        <taxon>Haemaphysalis</taxon>
    </lineage>
</organism>
<dbReference type="Proteomes" id="UP000821853">
    <property type="component" value="Chromosome 2"/>
</dbReference>
<accession>A0A9J6FZR1</accession>
<evidence type="ECO:0000259" key="2">
    <source>
        <dbReference type="Pfam" id="PF25298"/>
    </source>
</evidence>
<dbReference type="Pfam" id="PF25298">
    <property type="entry name" value="Baculo_FP_2nd"/>
    <property type="match status" value="1"/>
</dbReference>
<sequence length="214" mass="24948">MSAKYDDVLANLSKQDKEIEGIKTRLARVENVSTEREVMQLRRQVNDLEQYDRRQNLEVHGIPHKRDECLLEIINDLARDLSLPLLTEQEIDGIHRLQSKPGHVPPILVRFVSRRTKENWQDKRKELQDKKPELRFYDNLTPQTKHLLWLTRTRATEMGYAFAWQRDGKVLVRKRPGEPKIRITCEADLCKIVNENATGSTDAALLATDQQNQS</sequence>
<protein>
    <recommendedName>
        <fullName evidence="2">FP protein C-terminal domain-containing protein</fullName>
    </recommendedName>
</protein>
<keyword evidence="4" id="KW-1185">Reference proteome</keyword>
<name>A0A9J6FZR1_HAELO</name>
<evidence type="ECO:0000256" key="1">
    <source>
        <dbReference type="SAM" id="Coils"/>
    </source>
</evidence>
<comment type="caution">
    <text evidence="3">The sequence shown here is derived from an EMBL/GenBank/DDBJ whole genome shotgun (WGS) entry which is preliminary data.</text>
</comment>
<feature type="coiled-coil region" evidence="1">
    <location>
        <begin position="12"/>
        <end position="51"/>
    </location>
</feature>
<gene>
    <name evidence="3" type="ORF">HPB48_002856</name>
</gene>
<evidence type="ECO:0000313" key="4">
    <source>
        <dbReference type="Proteomes" id="UP000821853"/>
    </source>
</evidence>
<proteinExistence type="predicted"/>
<reference evidence="3 4" key="1">
    <citation type="journal article" date="2020" name="Cell">
        <title>Large-Scale Comparative Analyses of Tick Genomes Elucidate Their Genetic Diversity and Vector Capacities.</title>
        <authorList>
            <consortium name="Tick Genome and Microbiome Consortium (TIGMIC)"/>
            <person name="Jia N."/>
            <person name="Wang J."/>
            <person name="Shi W."/>
            <person name="Du L."/>
            <person name="Sun Y."/>
            <person name="Zhan W."/>
            <person name="Jiang J.F."/>
            <person name="Wang Q."/>
            <person name="Zhang B."/>
            <person name="Ji P."/>
            <person name="Bell-Sakyi L."/>
            <person name="Cui X.M."/>
            <person name="Yuan T.T."/>
            <person name="Jiang B.G."/>
            <person name="Yang W.F."/>
            <person name="Lam T.T."/>
            <person name="Chang Q.C."/>
            <person name="Ding S.J."/>
            <person name="Wang X.J."/>
            <person name="Zhu J.G."/>
            <person name="Ruan X.D."/>
            <person name="Zhao L."/>
            <person name="Wei J.T."/>
            <person name="Ye R.Z."/>
            <person name="Que T.C."/>
            <person name="Du C.H."/>
            <person name="Zhou Y.H."/>
            <person name="Cheng J.X."/>
            <person name="Dai P.F."/>
            <person name="Guo W.B."/>
            <person name="Han X.H."/>
            <person name="Huang E.J."/>
            <person name="Li L.F."/>
            <person name="Wei W."/>
            <person name="Gao Y.C."/>
            <person name="Liu J.Z."/>
            <person name="Shao H.Z."/>
            <person name="Wang X."/>
            <person name="Wang C.C."/>
            <person name="Yang T.C."/>
            <person name="Huo Q.B."/>
            <person name="Li W."/>
            <person name="Chen H.Y."/>
            <person name="Chen S.E."/>
            <person name="Zhou L.G."/>
            <person name="Ni X.B."/>
            <person name="Tian J.H."/>
            <person name="Sheng Y."/>
            <person name="Liu T."/>
            <person name="Pan Y.S."/>
            <person name="Xia L.Y."/>
            <person name="Li J."/>
            <person name="Zhao F."/>
            <person name="Cao W.C."/>
        </authorList>
    </citation>
    <scope>NUCLEOTIDE SEQUENCE [LARGE SCALE GENOMIC DNA]</scope>
    <source>
        <strain evidence="3">HaeL-2018</strain>
    </source>
</reference>
<dbReference type="VEuPathDB" id="VectorBase:HLOH_057262"/>
<feature type="domain" description="FP protein C-terminal" evidence="2">
    <location>
        <begin position="141"/>
        <end position="193"/>
    </location>
</feature>
<evidence type="ECO:0000313" key="3">
    <source>
        <dbReference type="EMBL" id="KAH9367564.1"/>
    </source>
</evidence>
<keyword evidence="1" id="KW-0175">Coiled coil</keyword>
<dbReference type="InterPro" id="IPR057251">
    <property type="entry name" value="FP_C"/>
</dbReference>